<evidence type="ECO:0000313" key="1">
    <source>
        <dbReference type="EMBL" id="MFC4209933.1"/>
    </source>
</evidence>
<keyword evidence="2" id="KW-1185">Reference proteome</keyword>
<proteinExistence type="predicted"/>
<protein>
    <submittedName>
        <fullName evidence="1">Acyltransferase</fullName>
        <ecNumber evidence="1">2.3.1.-</ecNumber>
    </submittedName>
</protein>
<dbReference type="Gene3D" id="2.160.10.10">
    <property type="entry name" value="Hexapeptide repeat proteins"/>
    <property type="match status" value="1"/>
</dbReference>
<comment type="caution">
    <text evidence="1">The sequence shown here is derived from an EMBL/GenBank/DDBJ whole genome shotgun (WGS) entry which is preliminary data.</text>
</comment>
<reference evidence="2" key="1">
    <citation type="journal article" date="2019" name="Int. J. Syst. Evol. Microbiol.">
        <title>The Global Catalogue of Microorganisms (GCM) 10K type strain sequencing project: providing services to taxonomists for standard genome sequencing and annotation.</title>
        <authorList>
            <consortium name="The Broad Institute Genomics Platform"/>
            <consortium name="The Broad Institute Genome Sequencing Center for Infectious Disease"/>
            <person name="Wu L."/>
            <person name="Ma J."/>
        </authorList>
    </citation>
    <scope>NUCLEOTIDE SEQUENCE [LARGE SCALE GENOMIC DNA]</scope>
    <source>
        <strain evidence="2">CCM 8691</strain>
    </source>
</reference>
<evidence type="ECO:0000313" key="2">
    <source>
        <dbReference type="Proteomes" id="UP001595789"/>
    </source>
</evidence>
<dbReference type="SUPFAM" id="SSF51161">
    <property type="entry name" value="Trimeric LpxA-like enzymes"/>
    <property type="match status" value="1"/>
</dbReference>
<dbReference type="RefSeq" id="WP_378981251.1">
    <property type="nucleotide sequence ID" value="NZ_JBHSBW010000004.1"/>
</dbReference>
<dbReference type="PANTHER" id="PTHR23416">
    <property type="entry name" value="SIALIC ACID SYNTHASE-RELATED"/>
    <property type="match status" value="1"/>
</dbReference>
<organism evidence="1 2">
    <name type="scientific">Pedobacter lithocola</name>
    <dbReference type="NCBI Taxonomy" id="1908239"/>
    <lineage>
        <taxon>Bacteria</taxon>
        <taxon>Pseudomonadati</taxon>
        <taxon>Bacteroidota</taxon>
        <taxon>Sphingobacteriia</taxon>
        <taxon>Sphingobacteriales</taxon>
        <taxon>Sphingobacteriaceae</taxon>
        <taxon>Pedobacter</taxon>
    </lineage>
</organism>
<dbReference type="InterPro" id="IPR011004">
    <property type="entry name" value="Trimer_LpxA-like_sf"/>
</dbReference>
<dbReference type="PANTHER" id="PTHR23416:SF78">
    <property type="entry name" value="LIPOPOLYSACCHARIDE BIOSYNTHESIS O-ACETYL TRANSFERASE WBBJ-RELATED"/>
    <property type="match status" value="1"/>
</dbReference>
<dbReference type="InterPro" id="IPR001451">
    <property type="entry name" value="Hexapep"/>
</dbReference>
<dbReference type="Proteomes" id="UP001595789">
    <property type="component" value="Unassembled WGS sequence"/>
</dbReference>
<sequence length="193" mass="21913">MIEYIKRMPNLLYFLFNFFSYKRLNIRAVVFFSNRVQGKKYITIGRNSVVQRGSWLLALKIDEYEPILSIGENCAIGDYAHITSIRKVIFQNNVLLANNVYVSDNLHGYDDISIAIKDQPIKFKKEVVLQSGCWIGENVCIIGASVGKNSIVGANSVVTNDIEDYCIAVGSPAKVIKRYDFLTKSWNPVNKNY</sequence>
<keyword evidence="1" id="KW-0808">Transferase</keyword>
<gene>
    <name evidence="1" type="ORF">ACFOWA_01990</name>
</gene>
<dbReference type="EC" id="2.3.1.-" evidence="1"/>
<name>A0ABV8P3V3_9SPHI</name>
<dbReference type="Pfam" id="PF14602">
    <property type="entry name" value="Hexapep_2"/>
    <property type="match status" value="1"/>
</dbReference>
<dbReference type="InterPro" id="IPR051159">
    <property type="entry name" value="Hexapeptide_acetyltransf"/>
</dbReference>
<dbReference type="CDD" id="cd04647">
    <property type="entry name" value="LbH_MAT_like"/>
    <property type="match status" value="1"/>
</dbReference>
<keyword evidence="1" id="KW-0012">Acyltransferase</keyword>
<dbReference type="GO" id="GO:0016746">
    <property type="term" value="F:acyltransferase activity"/>
    <property type="evidence" value="ECO:0007669"/>
    <property type="project" value="UniProtKB-KW"/>
</dbReference>
<dbReference type="EMBL" id="JBHSBW010000004">
    <property type="protein sequence ID" value="MFC4209933.1"/>
    <property type="molecule type" value="Genomic_DNA"/>
</dbReference>
<accession>A0ABV8P3V3</accession>